<name>A0A5A5TXT7_LEUCI</name>
<comment type="function">
    <text evidence="9">Involved in targeting and insertion of nascent membrane proteins into the cytoplasmic membrane. Binds to the hydrophobic signal sequence of the ribosome-nascent chain (RNC) as it emerges from the ribosomes. The SRP-RNC complex is then targeted to the cytoplasmic membrane where it interacts with the SRP receptor FtsY.</text>
</comment>
<dbReference type="Pfam" id="PF02881">
    <property type="entry name" value="SRP54_N"/>
    <property type="match status" value="1"/>
</dbReference>
<comment type="domain">
    <text evidence="9">Composed of three domains: the N-terminal N domain, which is responsible for interactions with the ribosome, the central G domain, which binds GTP, and the C-terminal M domain, which binds the RNA and the signal sequence of the RNC.</text>
</comment>
<evidence type="ECO:0000256" key="7">
    <source>
        <dbReference type="ARBA" id="ARBA00023274"/>
    </source>
</evidence>
<evidence type="ECO:0000256" key="1">
    <source>
        <dbReference type="ARBA" id="ARBA00005450"/>
    </source>
</evidence>
<dbReference type="CDD" id="cd18539">
    <property type="entry name" value="SRP_G"/>
    <property type="match status" value="1"/>
</dbReference>
<dbReference type="SMART" id="SM00963">
    <property type="entry name" value="SRP54_N"/>
    <property type="match status" value="1"/>
</dbReference>
<accession>A0A5A5TXT7</accession>
<dbReference type="InterPro" id="IPR004780">
    <property type="entry name" value="SRP"/>
</dbReference>
<feature type="domain" description="SRP54-type proteins GTP-binding" evidence="11">
    <location>
        <begin position="124"/>
        <end position="320"/>
    </location>
</feature>
<feature type="domain" description="Signal recognition particle SRP54 helical bundle" evidence="12">
    <location>
        <begin position="25"/>
        <end position="110"/>
    </location>
</feature>
<sequence length="514" mass="56487">MWRDTLINQEEIHNSLTSCIVNIMAFENLTERLSKAMKNLTGRGRVSEEDLRATMREIRLALLEADVNYETVKKFVANVREKASGADILEGLNPAQQVVKIVNDELTATMGEEAVPLNKSPKIPTVIMMAGLQGAGKTTTVAKLAYKLKSEQHARPLLIAADVYRPAAIDQLEILGRDLGIPVFQLGTDINPRDIVRQGLAEAHKNKNDYVFIDTAGRLQIDETLMQELKDIADIASPDEILLTVDAMTGQNAAETAKGFSAALDLTGVVLTKLDGDTRGGAALSIRDVTGKPIKFIGQGEKPTDLDVFYPDRMASRILGMGDVLTLIEKAQRDFDEEAQAKQLEKMRQNTFDFNDFVAQLKQVQKMGPMEDLLKMIPGMANNPALANVNIDAKQFSHLEAIVSSMTPAERENPDLINPSRRRRLAAGAGRPIVEVNRMIKQFDQMRKMMNQATNGNFGGLDKMMGGSGMDMSAMMGGMGGGMPKGNFGQKVQNFAIKQAARRLQKAKKKRGKK</sequence>
<evidence type="ECO:0000259" key="10">
    <source>
        <dbReference type="SMART" id="SM00382"/>
    </source>
</evidence>
<dbReference type="AlphaFoldDB" id="A0A5A5TXT7"/>
<keyword evidence="4 9" id="KW-0694">RNA-binding</keyword>
<comment type="subcellular location">
    <subcellularLocation>
        <location evidence="9">Cytoplasm</location>
    </subcellularLocation>
    <text evidence="9">The SRP-RNC complex is targeted to the cytoplasmic membrane.</text>
</comment>
<gene>
    <name evidence="9 13" type="primary">ffh</name>
    <name evidence="13" type="ORF">LCIT_06090</name>
</gene>
<reference evidence="13 14" key="1">
    <citation type="submission" date="2019-04" db="EMBL/GenBank/DDBJ databases">
        <title>A pseudo-fructophilic Leuconostoc citreum strain F192-5 isolated from peel of satsuma mandarin: the first report for isolation and characterization of strain-dependent fructophilic-like characteristics.</title>
        <authorList>
            <person name="Maeno S."/>
            <person name="Tanizawa Y."/>
            <person name="Kajikawa A."/>
            <person name="Kanesaki Y."/>
            <person name="Kubota E."/>
            <person name="Arita M."/>
            <person name="Leon D."/>
            <person name="Endo A."/>
        </authorList>
    </citation>
    <scope>NUCLEOTIDE SEQUENCE [LARGE SCALE GENOMIC DNA]</scope>
    <source>
        <strain evidence="13 14">F192-5</strain>
    </source>
</reference>
<dbReference type="HAMAP" id="MF_00306">
    <property type="entry name" value="SRP54"/>
    <property type="match status" value="1"/>
</dbReference>
<proteinExistence type="inferred from homology"/>
<evidence type="ECO:0000256" key="4">
    <source>
        <dbReference type="ARBA" id="ARBA00022884"/>
    </source>
</evidence>
<comment type="caution">
    <text evidence="13">The sequence shown here is derived from an EMBL/GenBank/DDBJ whole genome shotgun (WGS) entry which is preliminary data.</text>
</comment>
<dbReference type="Pfam" id="PF02978">
    <property type="entry name" value="SRP_SPB"/>
    <property type="match status" value="1"/>
</dbReference>
<evidence type="ECO:0000259" key="12">
    <source>
        <dbReference type="SMART" id="SM00963"/>
    </source>
</evidence>
<dbReference type="GO" id="GO:0048500">
    <property type="term" value="C:signal recognition particle"/>
    <property type="evidence" value="ECO:0007669"/>
    <property type="project" value="UniProtKB-UniRule"/>
</dbReference>
<evidence type="ECO:0000256" key="5">
    <source>
        <dbReference type="ARBA" id="ARBA00023134"/>
    </source>
</evidence>
<dbReference type="GO" id="GO:0003924">
    <property type="term" value="F:GTPase activity"/>
    <property type="evidence" value="ECO:0007669"/>
    <property type="project" value="UniProtKB-UniRule"/>
</dbReference>
<dbReference type="PANTHER" id="PTHR11564:SF5">
    <property type="entry name" value="SIGNAL RECOGNITION PARTICLE SUBUNIT SRP54"/>
    <property type="match status" value="1"/>
</dbReference>
<dbReference type="Gene3D" id="1.10.260.30">
    <property type="entry name" value="Signal recognition particle, SRP54 subunit, M-domain"/>
    <property type="match status" value="1"/>
</dbReference>
<dbReference type="SMART" id="SM00962">
    <property type="entry name" value="SRP54"/>
    <property type="match status" value="1"/>
</dbReference>
<evidence type="ECO:0000256" key="9">
    <source>
        <dbReference type="HAMAP-Rule" id="MF_00306"/>
    </source>
</evidence>
<comment type="catalytic activity">
    <reaction evidence="8 9">
        <text>GTP + H2O = GDP + phosphate + H(+)</text>
        <dbReference type="Rhea" id="RHEA:19669"/>
        <dbReference type="ChEBI" id="CHEBI:15377"/>
        <dbReference type="ChEBI" id="CHEBI:15378"/>
        <dbReference type="ChEBI" id="CHEBI:37565"/>
        <dbReference type="ChEBI" id="CHEBI:43474"/>
        <dbReference type="ChEBI" id="CHEBI:58189"/>
        <dbReference type="EC" id="3.6.5.4"/>
    </reaction>
</comment>
<dbReference type="EC" id="3.6.5.4" evidence="9"/>
<evidence type="ECO:0000256" key="2">
    <source>
        <dbReference type="ARBA" id="ARBA00022741"/>
    </source>
</evidence>
<keyword evidence="7 9" id="KW-0687">Ribonucleoprotein</keyword>
<dbReference type="GO" id="GO:0008312">
    <property type="term" value="F:7S RNA binding"/>
    <property type="evidence" value="ECO:0007669"/>
    <property type="project" value="InterPro"/>
</dbReference>
<comment type="subunit">
    <text evidence="9">Part of the signal recognition particle protein translocation system, which is composed of SRP and FtsY.</text>
</comment>
<evidence type="ECO:0000313" key="13">
    <source>
        <dbReference type="EMBL" id="GDZ83367.1"/>
    </source>
</evidence>
<dbReference type="Gene3D" id="3.40.50.300">
    <property type="entry name" value="P-loop containing nucleotide triphosphate hydrolases"/>
    <property type="match status" value="1"/>
</dbReference>
<dbReference type="InterPro" id="IPR004125">
    <property type="entry name" value="Signal_recog_particle_SRP54_M"/>
</dbReference>
<dbReference type="GO" id="GO:0005525">
    <property type="term" value="F:GTP binding"/>
    <property type="evidence" value="ECO:0007669"/>
    <property type="project" value="UniProtKB-UniRule"/>
</dbReference>
<evidence type="ECO:0000256" key="3">
    <source>
        <dbReference type="ARBA" id="ARBA00022801"/>
    </source>
</evidence>
<dbReference type="NCBIfam" id="TIGR00959">
    <property type="entry name" value="ffh"/>
    <property type="match status" value="1"/>
</dbReference>
<keyword evidence="3 9" id="KW-0378">Hydrolase</keyword>
<dbReference type="InterPro" id="IPR036891">
    <property type="entry name" value="Signal_recog_part_SRP54_M_sf"/>
</dbReference>
<dbReference type="InterPro" id="IPR042101">
    <property type="entry name" value="SRP54_N_sf"/>
</dbReference>
<dbReference type="GO" id="GO:0006614">
    <property type="term" value="P:SRP-dependent cotranslational protein targeting to membrane"/>
    <property type="evidence" value="ECO:0007669"/>
    <property type="project" value="InterPro"/>
</dbReference>
<feature type="binding site" evidence="9">
    <location>
        <begin position="272"/>
        <end position="275"/>
    </location>
    <ligand>
        <name>GTP</name>
        <dbReference type="ChEBI" id="CHEBI:37565"/>
    </ligand>
</feature>
<keyword evidence="2 9" id="KW-0547">Nucleotide-binding</keyword>
<keyword evidence="5 9" id="KW-0342">GTP-binding</keyword>
<dbReference type="FunFam" id="3.40.50.300:FF:000022">
    <property type="entry name" value="Signal recognition particle 54 kDa subunit"/>
    <property type="match status" value="1"/>
</dbReference>
<dbReference type="InterPro" id="IPR003593">
    <property type="entry name" value="AAA+_ATPase"/>
</dbReference>
<dbReference type="InterPro" id="IPR022941">
    <property type="entry name" value="SRP54"/>
</dbReference>
<evidence type="ECO:0000313" key="14">
    <source>
        <dbReference type="Proteomes" id="UP000323274"/>
    </source>
</evidence>
<dbReference type="Pfam" id="PF00448">
    <property type="entry name" value="SRP54"/>
    <property type="match status" value="1"/>
</dbReference>
<dbReference type="EMBL" id="BJJW01000002">
    <property type="protein sequence ID" value="GDZ83367.1"/>
    <property type="molecule type" value="Genomic_DNA"/>
</dbReference>
<keyword evidence="9" id="KW-0963">Cytoplasm</keyword>
<feature type="domain" description="AAA+ ATPase" evidence="10">
    <location>
        <begin position="123"/>
        <end position="301"/>
    </location>
</feature>
<dbReference type="InterPro" id="IPR013822">
    <property type="entry name" value="Signal_recog_particl_SRP54_hlx"/>
</dbReference>
<dbReference type="InterPro" id="IPR027417">
    <property type="entry name" value="P-loop_NTPase"/>
</dbReference>
<evidence type="ECO:0000256" key="6">
    <source>
        <dbReference type="ARBA" id="ARBA00023135"/>
    </source>
</evidence>
<evidence type="ECO:0000256" key="8">
    <source>
        <dbReference type="ARBA" id="ARBA00048027"/>
    </source>
</evidence>
<dbReference type="InterPro" id="IPR000897">
    <property type="entry name" value="SRP54_GTPase_dom"/>
</dbReference>
<dbReference type="Proteomes" id="UP000323274">
    <property type="component" value="Unassembled WGS sequence"/>
</dbReference>
<keyword evidence="6 9" id="KW-0733">Signal recognition particle</keyword>
<evidence type="ECO:0000259" key="11">
    <source>
        <dbReference type="SMART" id="SM00962"/>
    </source>
</evidence>
<dbReference type="SUPFAM" id="SSF47446">
    <property type="entry name" value="Signal peptide-binding domain"/>
    <property type="match status" value="1"/>
</dbReference>
<feature type="binding site" evidence="9">
    <location>
        <begin position="214"/>
        <end position="218"/>
    </location>
    <ligand>
        <name>GTP</name>
        <dbReference type="ChEBI" id="CHEBI:37565"/>
    </ligand>
</feature>
<feature type="binding site" evidence="9">
    <location>
        <begin position="131"/>
        <end position="138"/>
    </location>
    <ligand>
        <name>GTP</name>
        <dbReference type="ChEBI" id="CHEBI:37565"/>
    </ligand>
</feature>
<organism evidence="13 14">
    <name type="scientific">Leuconostoc citreum</name>
    <dbReference type="NCBI Taxonomy" id="33964"/>
    <lineage>
        <taxon>Bacteria</taxon>
        <taxon>Bacillati</taxon>
        <taxon>Bacillota</taxon>
        <taxon>Bacilli</taxon>
        <taxon>Lactobacillales</taxon>
        <taxon>Lactobacillaceae</taxon>
        <taxon>Leuconostoc</taxon>
    </lineage>
</organism>
<dbReference type="Gene3D" id="1.20.120.140">
    <property type="entry name" value="Signal recognition particle SRP54, nucleotide-binding domain"/>
    <property type="match status" value="1"/>
</dbReference>
<protein>
    <recommendedName>
        <fullName evidence="9">Signal recognition particle protein</fullName>
        <ecNumber evidence="9">3.6.5.4</ecNumber>
    </recommendedName>
    <alternativeName>
        <fullName evidence="9">Fifty-four homolog</fullName>
    </alternativeName>
</protein>
<dbReference type="PANTHER" id="PTHR11564">
    <property type="entry name" value="SIGNAL RECOGNITION PARTICLE 54K PROTEIN SRP54"/>
    <property type="match status" value="1"/>
</dbReference>
<dbReference type="SMART" id="SM00382">
    <property type="entry name" value="AAA"/>
    <property type="match status" value="1"/>
</dbReference>
<dbReference type="SUPFAM" id="SSF52540">
    <property type="entry name" value="P-loop containing nucleoside triphosphate hydrolases"/>
    <property type="match status" value="1"/>
</dbReference>
<comment type="similarity">
    <text evidence="1 9">Belongs to the GTP-binding SRP family. SRP54 subfamily.</text>
</comment>